<dbReference type="PANTHER" id="PTHR46008:SF48">
    <property type="entry name" value="PROTEIN KINASE DOMAIN-CONTAINING PROTEIN"/>
    <property type="match status" value="1"/>
</dbReference>
<evidence type="ECO:0000256" key="4">
    <source>
        <dbReference type="ARBA" id="ARBA00022741"/>
    </source>
</evidence>
<evidence type="ECO:0000256" key="5">
    <source>
        <dbReference type="ARBA" id="ARBA00022777"/>
    </source>
</evidence>
<dbReference type="SMART" id="SM00220">
    <property type="entry name" value="S_TKc"/>
    <property type="match status" value="1"/>
</dbReference>
<evidence type="ECO:0000256" key="8">
    <source>
        <dbReference type="ARBA" id="ARBA00048679"/>
    </source>
</evidence>
<name>A0A6P5G5I4_ANACO</name>
<dbReference type="SUPFAM" id="SSF56112">
    <property type="entry name" value="Protein kinase-like (PK-like)"/>
    <property type="match status" value="1"/>
</dbReference>
<feature type="chain" id="PRO_5028058328" description="non-specific serine/threonine protein kinase" evidence="11">
    <location>
        <begin position="28"/>
        <end position="525"/>
    </location>
</feature>
<dbReference type="Gene3D" id="3.30.200.20">
    <property type="entry name" value="Phosphorylase Kinase, domain 1"/>
    <property type="match status" value="1"/>
</dbReference>
<dbReference type="InterPro" id="IPR011009">
    <property type="entry name" value="Kinase-like_dom_sf"/>
</dbReference>
<feature type="region of interest" description="Disordered" evidence="10">
    <location>
        <begin position="50"/>
        <end position="74"/>
    </location>
</feature>
<evidence type="ECO:0000313" key="13">
    <source>
        <dbReference type="Proteomes" id="UP000515123"/>
    </source>
</evidence>
<feature type="binding site" evidence="9">
    <location>
        <position position="224"/>
    </location>
    <ligand>
        <name>ATP</name>
        <dbReference type="ChEBI" id="CHEBI:30616"/>
    </ligand>
</feature>
<dbReference type="PANTHER" id="PTHR46008">
    <property type="entry name" value="LEAF RUST 10 DISEASE-RESISTANCE LOCUS RECEPTOR-LIKE PROTEIN KINASE-LIKE 1.4"/>
    <property type="match status" value="1"/>
</dbReference>
<evidence type="ECO:0000256" key="7">
    <source>
        <dbReference type="ARBA" id="ARBA00047899"/>
    </source>
</evidence>
<sequence>MNNNMLTQKTLRLTVYFLLILFQQVTIELRDWGSCIATESIKNYDKQMISSNPQLNSRPSSQTSGTSPGFPWDPDISCTSTYTARSTESGDSKFHRRRTKSFSIAAQKVAGAFTTCFVPKIRTGEVADRDNRIDDSFISTSSSSSKISKLGIRGISSSYNIKTRGSSSLIEEQKEFTTKFSIAEIYKATENFNPRNQIGEGGFGTIYKGKLQDGSLIAVKRAAKNMYGKHLSTEFKSEIEALSKVQHMNLVRFLGWVEHEGERLIVVEYVGNGTLREHLDGTRGNGLDLGQRLNIAIDVAHAITYLHGYADDPIIHRDVKASNVLLTEALQGKVGDLGFARVVGAGEAERTHVSTQVKGTAGYVDPEYLRTYQLTPKSDVYSFGVLLVELVSGRRPIERGRGVKERVTTRWAIRKYLAGDVGMTMDPRLKRGRAAVAAVESMMGLAVKCLESSRESRPSMKECAEVLWTIRRDYDQHSQQQQQQQQQQPLLTPTAASSNDAVSSVKDVSSEKREENTVKSPKQKW</sequence>
<feature type="domain" description="Protein kinase" evidence="12">
    <location>
        <begin position="192"/>
        <end position="469"/>
    </location>
</feature>
<feature type="compositionally biased region" description="Polar residues" evidence="10">
    <location>
        <begin position="50"/>
        <end position="67"/>
    </location>
</feature>
<feature type="signal peptide" evidence="11">
    <location>
        <begin position="1"/>
        <end position="27"/>
    </location>
</feature>
<feature type="compositionally biased region" description="Polar residues" evidence="10">
    <location>
        <begin position="489"/>
        <end position="502"/>
    </location>
</feature>
<dbReference type="InterPro" id="IPR017441">
    <property type="entry name" value="Protein_kinase_ATP_BS"/>
</dbReference>
<reference evidence="13" key="1">
    <citation type="journal article" date="2015" name="Nat. Genet.">
        <title>The pineapple genome and the evolution of CAM photosynthesis.</title>
        <authorList>
            <person name="Ming R."/>
            <person name="VanBuren R."/>
            <person name="Wai C.M."/>
            <person name="Tang H."/>
            <person name="Schatz M.C."/>
            <person name="Bowers J.E."/>
            <person name="Lyons E."/>
            <person name="Wang M.L."/>
            <person name="Chen J."/>
            <person name="Biggers E."/>
            <person name="Zhang J."/>
            <person name="Huang L."/>
            <person name="Zhang L."/>
            <person name="Miao W."/>
            <person name="Zhang J."/>
            <person name="Ye Z."/>
            <person name="Miao C."/>
            <person name="Lin Z."/>
            <person name="Wang H."/>
            <person name="Zhou H."/>
            <person name="Yim W.C."/>
            <person name="Priest H.D."/>
            <person name="Zheng C."/>
            <person name="Woodhouse M."/>
            <person name="Edger P.P."/>
            <person name="Guyot R."/>
            <person name="Guo H.B."/>
            <person name="Guo H."/>
            <person name="Zheng G."/>
            <person name="Singh R."/>
            <person name="Sharma A."/>
            <person name="Min X."/>
            <person name="Zheng Y."/>
            <person name="Lee H."/>
            <person name="Gurtowski J."/>
            <person name="Sedlazeck F.J."/>
            <person name="Harkess A."/>
            <person name="McKain M.R."/>
            <person name="Liao Z."/>
            <person name="Fang J."/>
            <person name="Liu J."/>
            <person name="Zhang X."/>
            <person name="Zhang Q."/>
            <person name="Hu W."/>
            <person name="Qin Y."/>
            <person name="Wang K."/>
            <person name="Chen L.Y."/>
            <person name="Shirley N."/>
            <person name="Lin Y.R."/>
            <person name="Liu L.Y."/>
            <person name="Hernandez A.G."/>
            <person name="Wright C.L."/>
            <person name="Bulone V."/>
            <person name="Tuskan G.A."/>
            <person name="Heath K."/>
            <person name="Zee F."/>
            <person name="Moore P.H."/>
            <person name="Sunkar R."/>
            <person name="Leebens-Mack J.H."/>
            <person name="Mockler T."/>
            <person name="Bennetzen J.L."/>
            <person name="Freeling M."/>
            <person name="Sankoff D."/>
            <person name="Paterson A.H."/>
            <person name="Zhu X."/>
            <person name="Yang X."/>
            <person name="Smith J.A."/>
            <person name="Cushman J.C."/>
            <person name="Paull R.E."/>
            <person name="Yu Q."/>
        </authorList>
    </citation>
    <scope>NUCLEOTIDE SEQUENCE [LARGE SCALE GENOMIC DNA]</scope>
    <source>
        <strain evidence="13">cv. F153</strain>
    </source>
</reference>
<evidence type="ECO:0000256" key="6">
    <source>
        <dbReference type="ARBA" id="ARBA00022840"/>
    </source>
</evidence>
<evidence type="ECO:0000313" key="14">
    <source>
        <dbReference type="RefSeq" id="XP_020101023.1"/>
    </source>
</evidence>
<keyword evidence="4 9" id="KW-0547">Nucleotide-binding</keyword>
<dbReference type="InterPro" id="IPR000719">
    <property type="entry name" value="Prot_kinase_dom"/>
</dbReference>
<keyword evidence="6 9" id="KW-0067">ATP-binding</keyword>
<dbReference type="AlphaFoldDB" id="A0A6P5G5I4"/>
<keyword evidence="11" id="KW-0732">Signal</keyword>
<dbReference type="Gene3D" id="1.10.510.10">
    <property type="entry name" value="Transferase(Phosphotransferase) domain 1"/>
    <property type="match status" value="1"/>
</dbReference>
<feature type="region of interest" description="Disordered" evidence="10">
    <location>
        <begin position="475"/>
        <end position="525"/>
    </location>
</feature>
<dbReference type="PROSITE" id="PS00107">
    <property type="entry name" value="PROTEIN_KINASE_ATP"/>
    <property type="match status" value="1"/>
</dbReference>
<dbReference type="GO" id="GO:0005524">
    <property type="term" value="F:ATP binding"/>
    <property type="evidence" value="ECO:0007669"/>
    <property type="project" value="UniProtKB-UniRule"/>
</dbReference>
<evidence type="ECO:0000256" key="1">
    <source>
        <dbReference type="ARBA" id="ARBA00012513"/>
    </source>
</evidence>
<dbReference type="Proteomes" id="UP000515123">
    <property type="component" value="Linkage group 12"/>
</dbReference>
<comment type="catalytic activity">
    <reaction evidence="8">
        <text>L-seryl-[protein] + ATP = O-phospho-L-seryl-[protein] + ADP + H(+)</text>
        <dbReference type="Rhea" id="RHEA:17989"/>
        <dbReference type="Rhea" id="RHEA-COMP:9863"/>
        <dbReference type="Rhea" id="RHEA-COMP:11604"/>
        <dbReference type="ChEBI" id="CHEBI:15378"/>
        <dbReference type="ChEBI" id="CHEBI:29999"/>
        <dbReference type="ChEBI" id="CHEBI:30616"/>
        <dbReference type="ChEBI" id="CHEBI:83421"/>
        <dbReference type="ChEBI" id="CHEBI:456216"/>
        <dbReference type="EC" id="2.7.11.1"/>
    </reaction>
</comment>
<evidence type="ECO:0000256" key="11">
    <source>
        <dbReference type="SAM" id="SignalP"/>
    </source>
</evidence>
<evidence type="ECO:0000256" key="2">
    <source>
        <dbReference type="ARBA" id="ARBA00022527"/>
    </source>
</evidence>
<dbReference type="PROSITE" id="PS50011">
    <property type="entry name" value="PROTEIN_KINASE_DOM"/>
    <property type="match status" value="1"/>
</dbReference>
<feature type="compositionally biased region" description="Basic and acidic residues" evidence="10">
    <location>
        <begin position="508"/>
        <end position="517"/>
    </location>
</feature>
<reference evidence="14" key="2">
    <citation type="submission" date="2025-08" db="UniProtKB">
        <authorList>
            <consortium name="RefSeq"/>
        </authorList>
    </citation>
    <scope>IDENTIFICATION</scope>
    <source>
        <tissue evidence="14">Leaf</tissue>
    </source>
</reference>
<gene>
    <name evidence="14" type="primary">LOC109718938</name>
</gene>
<keyword evidence="3" id="KW-0808">Transferase</keyword>
<organism evidence="13 14">
    <name type="scientific">Ananas comosus</name>
    <name type="common">Pineapple</name>
    <name type="synonym">Ananas ananas</name>
    <dbReference type="NCBI Taxonomy" id="4615"/>
    <lineage>
        <taxon>Eukaryota</taxon>
        <taxon>Viridiplantae</taxon>
        <taxon>Streptophyta</taxon>
        <taxon>Embryophyta</taxon>
        <taxon>Tracheophyta</taxon>
        <taxon>Spermatophyta</taxon>
        <taxon>Magnoliopsida</taxon>
        <taxon>Liliopsida</taxon>
        <taxon>Poales</taxon>
        <taxon>Bromeliaceae</taxon>
        <taxon>Bromelioideae</taxon>
        <taxon>Ananas</taxon>
    </lineage>
</organism>
<keyword evidence="5" id="KW-0418">Kinase</keyword>
<protein>
    <recommendedName>
        <fullName evidence="1">non-specific serine/threonine protein kinase</fullName>
        <ecNumber evidence="1">2.7.11.1</ecNumber>
    </recommendedName>
</protein>
<dbReference type="FunFam" id="1.10.510.10:FF:000300">
    <property type="entry name" value="Calmodulin-binding receptor-like cytoplasmic kinase 3"/>
    <property type="match status" value="1"/>
</dbReference>
<evidence type="ECO:0000256" key="10">
    <source>
        <dbReference type="SAM" id="MobiDB-lite"/>
    </source>
</evidence>
<proteinExistence type="predicted"/>
<dbReference type="RefSeq" id="XP_020101023.1">
    <property type="nucleotide sequence ID" value="XM_020245434.1"/>
</dbReference>
<keyword evidence="13" id="KW-1185">Reference proteome</keyword>
<dbReference type="OrthoDB" id="4062651at2759"/>
<keyword evidence="2" id="KW-0723">Serine/threonine-protein kinase</keyword>
<evidence type="ECO:0000259" key="12">
    <source>
        <dbReference type="PROSITE" id="PS50011"/>
    </source>
</evidence>
<dbReference type="GO" id="GO:0004674">
    <property type="term" value="F:protein serine/threonine kinase activity"/>
    <property type="evidence" value="ECO:0007669"/>
    <property type="project" value="UniProtKB-KW"/>
</dbReference>
<accession>A0A6P5G5I4</accession>
<evidence type="ECO:0000256" key="9">
    <source>
        <dbReference type="PROSITE-ProRule" id="PRU10141"/>
    </source>
</evidence>
<dbReference type="GeneID" id="109718938"/>
<dbReference type="EC" id="2.7.11.1" evidence="1"/>
<dbReference type="PROSITE" id="PS00108">
    <property type="entry name" value="PROTEIN_KINASE_ST"/>
    <property type="match status" value="1"/>
</dbReference>
<feature type="compositionally biased region" description="Low complexity" evidence="10">
    <location>
        <begin position="479"/>
        <end position="488"/>
    </location>
</feature>
<evidence type="ECO:0000256" key="3">
    <source>
        <dbReference type="ARBA" id="ARBA00022679"/>
    </source>
</evidence>
<dbReference type="InterPro" id="IPR008271">
    <property type="entry name" value="Ser/Thr_kinase_AS"/>
</dbReference>
<dbReference type="CDD" id="cd14066">
    <property type="entry name" value="STKc_IRAK"/>
    <property type="match status" value="1"/>
</dbReference>
<dbReference type="Pfam" id="PF00069">
    <property type="entry name" value="Pkinase"/>
    <property type="match status" value="1"/>
</dbReference>
<comment type="catalytic activity">
    <reaction evidence="7">
        <text>L-threonyl-[protein] + ATP = O-phospho-L-threonyl-[protein] + ADP + H(+)</text>
        <dbReference type="Rhea" id="RHEA:46608"/>
        <dbReference type="Rhea" id="RHEA-COMP:11060"/>
        <dbReference type="Rhea" id="RHEA-COMP:11605"/>
        <dbReference type="ChEBI" id="CHEBI:15378"/>
        <dbReference type="ChEBI" id="CHEBI:30013"/>
        <dbReference type="ChEBI" id="CHEBI:30616"/>
        <dbReference type="ChEBI" id="CHEBI:61977"/>
        <dbReference type="ChEBI" id="CHEBI:456216"/>
        <dbReference type="EC" id="2.7.11.1"/>
    </reaction>
</comment>